<feature type="signal peptide" evidence="1">
    <location>
        <begin position="1"/>
        <end position="20"/>
    </location>
</feature>
<gene>
    <name evidence="2" type="ORF">IFO69_13685</name>
</gene>
<reference evidence="2 3" key="1">
    <citation type="submission" date="2020-09" db="EMBL/GenBank/DDBJ databases">
        <title>Echinicola sp. CAU 1574 isolated from sand of Sido Beach.</title>
        <authorList>
            <person name="Kim W."/>
        </authorList>
    </citation>
    <scope>NUCLEOTIDE SEQUENCE [LARGE SCALE GENOMIC DNA]</scope>
    <source>
        <strain evidence="2 3">CAU 1574</strain>
    </source>
</reference>
<name>A0ABR9AMN1_9BACT</name>
<evidence type="ECO:0000256" key="1">
    <source>
        <dbReference type="SAM" id="SignalP"/>
    </source>
</evidence>
<dbReference type="PANTHER" id="PTHR35279">
    <property type="match status" value="1"/>
</dbReference>
<accession>A0ABR9AMN1</accession>
<dbReference type="EMBL" id="JACYTQ010000004">
    <property type="protein sequence ID" value="MBD8489804.1"/>
    <property type="molecule type" value="Genomic_DNA"/>
</dbReference>
<organism evidence="2 3">
    <name type="scientific">Echinicola arenosa</name>
    <dbReference type="NCBI Taxonomy" id="2774144"/>
    <lineage>
        <taxon>Bacteria</taxon>
        <taxon>Pseudomonadati</taxon>
        <taxon>Bacteroidota</taxon>
        <taxon>Cytophagia</taxon>
        <taxon>Cytophagales</taxon>
        <taxon>Cyclobacteriaceae</taxon>
        <taxon>Echinicola</taxon>
    </lineage>
</organism>
<dbReference type="Proteomes" id="UP000647133">
    <property type="component" value="Unassembled WGS sequence"/>
</dbReference>
<sequence>MTRPITYFAVLACVSMMTLACSSKSDQQGIAHTENALPEVTDSVMQQVYEEIKTPFKYGLVKVPPSNDLKMDCPSIFREGDKWYMTYLIYGGRGYETWLAESDDLLHWEDKGKVMSFSDTTDWDMNQKAAYIALQDKTWGGSYALGKYDDKYWMSYFGGNTRGYEAGVLSIGMAYTDQDPTVAHEWKRLEKPVLTPTEEAAQWWDNSTMYKNSVILDEEEFTGHPFIMYYNARGDSINPARGAERIAMAVSDDMKNWKRYGKEPLINHHKGISGDAYIQQMGDLYVMFYFGAFWPDREDVFAFNRFAVSNNLIDWVDWEGEDLISPSEPYDDLFAHKSFVVKHDGVVYHYYCAVNQDEQRGIAVATSQDLGTSELDFLPLDAE</sequence>
<dbReference type="PANTHER" id="PTHR35279:SF4">
    <property type="entry name" value="GLYCOSYL HYDROLASE FAMILY 32 N-TERMINAL DOMAIN-CONTAINING PROTEIN"/>
    <property type="match status" value="1"/>
</dbReference>
<proteinExistence type="predicted"/>
<dbReference type="PROSITE" id="PS51257">
    <property type="entry name" value="PROKAR_LIPOPROTEIN"/>
    <property type="match status" value="1"/>
</dbReference>
<evidence type="ECO:0000313" key="2">
    <source>
        <dbReference type="EMBL" id="MBD8489804.1"/>
    </source>
</evidence>
<dbReference type="InterPro" id="IPR023296">
    <property type="entry name" value="Glyco_hydro_beta-prop_sf"/>
</dbReference>
<keyword evidence="1" id="KW-0732">Signal</keyword>
<dbReference type="RefSeq" id="WP_192010687.1">
    <property type="nucleotide sequence ID" value="NZ_JACYTQ010000004.1"/>
</dbReference>
<protein>
    <submittedName>
        <fullName evidence="2">Glycosylase</fullName>
    </submittedName>
</protein>
<dbReference type="Gene3D" id="2.115.10.20">
    <property type="entry name" value="Glycosyl hydrolase domain, family 43"/>
    <property type="match status" value="2"/>
</dbReference>
<comment type="caution">
    <text evidence="2">The sequence shown here is derived from an EMBL/GenBank/DDBJ whole genome shotgun (WGS) entry which is preliminary data.</text>
</comment>
<keyword evidence="3" id="KW-1185">Reference proteome</keyword>
<evidence type="ECO:0000313" key="3">
    <source>
        <dbReference type="Proteomes" id="UP000647133"/>
    </source>
</evidence>
<dbReference type="SUPFAM" id="SSF75005">
    <property type="entry name" value="Arabinanase/levansucrase/invertase"/>
    <property type="match status" value="1"/>
</dbReference>
<feature type="chain" id="PRO_5047406301" evidence="1">
    <location>
        <begin position="21"/>
        <end position="383"/>
    </location>
</feature>